<organism evidence="1 2">
    <name type="scientific">Persephonella atlantica</name>
    <dbReference type="NCBI Taxonomy" id="2699429"/>
    <lineage>
        <taxon>Bacteria</taxon>
        <taxon>Pseudomonadati</taxon>
        <taxon>Aquificota</taxon>
        <taxon>Aquificia</taxon>
        <taxon>Aquificales</taxon>
        <taxon>Hydrogenothermaceae</taxon>
        <taxon>Persephonella</taxon>
    </lineage>
</organism>
<dbReference type="EMBL" id="JAACYA010000002">
    <property type="protein sequence ID" value="MBK3333098.1"/>
    <property type="molecule type" value="Genomic_DNA"/>
</dbReference>
<dbReference type="Proteomes" id="UP000772812">
    <property type="component" value="Unassembled WGS sequence"/>
</dbReference>
<dbReference type="Pfam" id="PF02635">
    <property type="entry name" value="DsrE"/>
    <property type="match status" value="1"/>
</dbReference>
<comment type="caution">
    <text evidence="1">The sequence shown here is derived from an EMBL/GenBank/DDBJ whole genome shotgun (WGS) entry which is preliminary data.</text>
</comment>
<evidence type="ECO:0000313" key="2">
    <source>
        <dbReference type="Proteomes" id="UP000772812"/>
    </source>
</evidence>
<dbReference type="Gene3D" id="3.40.1260.10">
    <property type="entry name" value="DsrEFH-like"/>
    <property type="match status" value="1"/>
</dbReference>
<proteinExistence type="predicted"/>
<dbReference type="RefSeq" id="WP_200674512.1">
    <property type="nucleotide sequence ID" value="NZ_JAACYA010000002.1"/>
</dbReference>
<sequence>MARKKVVLIIKSNPFSWKAFEALRQAVGLSMGHRLTVIFLKEGVYTLTDWKPEMIGIEPIDKSMEALEMTDAKIVAEEEALRERGIKLKKWPIEVEIKPQEEISEIVKDAEVVLTW</sequence>
<reference evidence="1 2" key="1">
    <citation type="journal article" date="2021" name="Syst. Appl. Microbiol.">
        <title>Persephonella atlantica sp. nov.: How to adapt to physico-chemical gradients in high temperature hydrothermal habitats.</title>
        <authorList>
            <person name="Francois D.X."/>
            <person name="Godfroy A."/>
            <person name="Mathien C."/>
            <person name="Aube J."/>
            <person name="Cathalot C."/>
            <person name="Lesongeur F."/>
            <person name="L'Haridon S."/>
            <person name="Philippon X."/>
            <person name="Roussel E.G."/>
        </authorList>
    </citation>
    <scope>NUCLEOTIDE SEQUENCE [LARGE SCALE GENOMIC DNA]</scope>
    <source>
        <strain evidence="1 2">MO1340</strain>
    </source>
</reference>
<accession>A0ABS1GJJ1</accession>
<protein>
    <submittedName>
        <fullName evidence="1">DsrE family protein</fullName>
    </submittedName>
</protein>
<keyword evidence="2" id="KW-1185">Reference proteome</keyword>
<dbReference type="InterPro" id="IPR027396">
    <property type="entry name" value="DsrEFH-like"/>
</dbReference>
<dbReference type="SUPFAM" id="SSF75169">
    <property type="entry name" value="DsrEFH-like"/>
    <property type="match status" value="1"/>
</dbReference>
<gene>
    <name evidence="1" type="ORF">GWK41_08450</name>
</gene>
<dbReference type="InterPro" id="IPR003787">
    <property type="entry name" value="Sulphur_relay_DsrE/F-like"/>
</dbReference>
<name>A0ABS1GJJ1_9AQUI</name>
<evidence type="ECO:0000313" key="1">
    <source>
        <dbReference type="EMBL" id="MBK3333098.1"/>
    </source>
</evidence>